<protein>
    <submittedName>
        <fullName evidence="1">Uncharacterized protein</fullName>
    </submittedName>
</protein>
<proteinExistence type="predicted"/>
<gene>
    <name evidence="1" type="ORF">ACE1B6_18725</name>
</gene>
<reference evidence="1 2" key="1">
    <citation type="submission" date="2024-09" db="EMBL/GenBank/DDBJ databases">
        <title>Floridaenema gen nov. (Aerosakkonemataceae, Aerosakkonematales ord. nov., Cyanobacteria) from benthic tropical and subtropical fresh waters, with the description of four new species.</title>
        <authorList>
            <person name="Moretto J.A."/>
            <person name="Berthold D.E."/>
            <person name="Lefler F.W."/>
            <person name="Huang I.-S."/>
            <person name="Laughinghouse H. IV."/>
        </authorList>
    </citation>
    <scope>NUCLEOTIDE SEQUENCE [LARGE SCALE GENOMIC DNA]</scope>
    <source>
        <strain evidence="1 2">BLCC-F154</strain>
    </source>
</reference>
<comment type="caution">
    <text evidence="1">The sequence shown here is derived from an EMBL/GenBank/DDBJ whole genome shotgun (WGS) entry which is preliminary data.</text>
</comment>
<evidence type="ECO:0000313" key="1">
    <source>
        <dbReference type="EMBL" id="MFB2937287.1"/>
    </source>
</evidence>
<evidence type="ECO:0000313" key="2">
    <source>
        <dbReference type="Proteomes" id="UP001576776"/>
    </source>
</evidence>
<sequence length="86" mass="8295">MLTKNKFLATVANEELAIPYGLAGVPAGVVGVAAGVAGVAGATGVAGVVGVAGVSVACSPQAAKVKAKPSPKATVKNFFFIHSSLS</sequence>
<keyword evidence="2" id="KW-1185">Reference proteome</keyword>
<dbReference type="Proteomes" id="UP001576776">
    <property type="component" value="Unassembled WGS sequence"/>
</dbReference>
<name>A0ABV4YEV4_9CYAN</name>
<organism evidence="1 2">
    <name type="scientific">Floridaenema fluviatile BLCC-F154</name>
    <dbReference type="NCBI Taxonomy" id="3153640"/>
    <lineage>
        <taxon>Bacteria</taxon>
        <taxon>Bacillati</taxon>
        <taxon>Cyanobacteriota</taxon>
        <taxon>Cyanophyceae</taxon>
        <taxon>Oscillatoriophycideae</taxon>
        <taxon>Aerosakkonematales</taxon>
        <taxon>Aerosakkonemataceae</taxon>
        <taxon>Floridanema</taxon>
        <taxon>Floridanema fluviatile</taxon>
    </lineage>
</organism>
<accession>A0ABV4YEV4</accession>
<dbReference type="EMBL" id="JBHFNS010000070">
    <property type="protein sequence ID" value="MFB2937287.1"/>
    <property type="molecule type" value="Genomic_DNA"/>
</dbReference>
<dbReference type="RefSeq" id="WP_413258769.1">
    <property type="nucleotide sequence ID" value="NZ_JBHFNS010000070.1"/>
</dbReference>